<organism evidence="1">
    <name type="scientific">Pseudoalteromonas translucida KMM 520</name>
    <dbReference type="NCBI Taxonomy" id="1315283"/>
    <lineage>
        <taxon>Bacteria</taxon>
        <taxon>Pseudomonadati</taxon>
        <taxon>Pseudomonadota</taxon>
        <taxon>Gammaproteobacteria</taxon>
        <taxon>Alteromonadales</taxon>
        <taxon>Pseudoalteromonadaceae</taxon>
        <taxon>Pseudoalteromonas</taxon>
    </lineage>
</organism>
<protein>
    <recommendedName>
        <fullName evidence="3">Rho-binding antiterminator</fullName>
    </recommendedName>
</protein>
<dbReference type="OrthoDB" id="5344363at2"/>
<evidence type="ECO:0000313" key="1">
    <source>
        <dbReference type="EMBL" id="ALS33960.1"/>
    </source>
</evidence>
<dbReference type="AlphaFoldDB" id="A0A0U2WZY0"/>
<dbReference type="EMBL" id="CP011034">
    <property type="protein sequence ID" value="ALS33960.1"/>
    <property type="molecule type" value="Genomic_DNA"/>
</dbReference>
<dbReference type="KEGG" id="ptn:PTRA_a2922"/>
<dbReference type="InterPro" id="IPR038626">
    <property type="entry name" value="Rof-like_sf"/>
</dbReference>
<gene>
    <name evidence="1" type="ORF">PTRA_a2922</name>
</gene>
<evidence type="ECO:0000313" key="2">
    <source>
        <dbReference type="Proteomes" id="UP000065261"/>
    </source>
</evidence>
<dbReference type="Gene3D" id="2.30.30.400">
    <property type="entry name" value="Rof-like"/>
    <property type="match status" value="1"/>
</dbReference>
<dbReference type="Proteomes" id="UP000065261">
    <property type="component" value="Chromosome I"/>
</dbReference>
<proteinExistence type="predicted"/>
<dbReference type="RefSeq" id="WP_058374059.1">
    <property type="nucleotide sequence ID" value="NZ_CP011034.1"/>
</dbReference>
<name>A0A0U2WZY0_9GAMM</name>
<sequence length="73" mass="8259">MTYLPIKCGDYDQLELYCMRANKVTITLDTQTLVGVAKTLENIKGEGEFLVLQEPTNKIIKIRLDKIKTISLA</sequence>
<dbReference type="PATRIC" id="fig|1315283.4.peg.2547"/>
<accession>A0A0U2WZY0</accession>
<dbReference type="InterPro" id="IPR009778">
    <property type="entry name" value="ROF"/>
</dbReference>
<dbReference type="InterPro" id="IPR023534">
    <property type="entry name" value="Rof/RNase_P-like"/>
</dbReference>
<dbReference type="SUPFAM" id="SSF101744">
    <property type="entry name" value="Rof/RNase P subunit-like"/>
    <property type="match status" value="1"/>
</dbReference>
<dbReference type="Pfam" id="PF07073">
    <property type="entry name" value="ROF"/>
    <property type="match status" value="1"/>
</dbReference>
<evidence type="ECO:0008006" key="3">
    <source>
        <dbReference type="Google" id="ProtNLM"/>
    </source>
</evidence>
<reference evidence="1 2" key="1">
    <citation type="submission" date="2015-03" db="EMBL/GenBank/DDBJ databases">
        <authorList>
            <person name="Murphy D."/>
        </authorList>
    </citation>
    <scope>NUCLEOTIDE SEQUENCE [LARGE SCALE GENOMIC DNA]</scope>
    <source>
        <strain evidence="1 2">KMM 520</strain>
    </source>
</reference>